<dbReference type="AlphaFoldDB" id="A0A1A8BLR0"/>
<feature type="compositionally biased region" description="Polar residues" evidence="2">
    <location>
        <begin position="275"/>
        <end position="287"/>
    </location>
</feature>
<keyword evidence="3" id="KW-0472">Membrane</keyword>
<dbReference type="GO" id="GO:0038023">
    <property type="term" value="F:signaling receptor activity"/>
    <property type="evidence" value="ECO:0007669"/>
    <property type="project" value="TreeGrafter"/>
</dbReference>
<keyword evidence="4" id="KW-0732">Signal</keyword>
<keyword evidence="3" id="KW-0812">Transmembrane</keyword>
<dbReference type="InterPro" id="IPR034057">
    <property type="entry name" value="TNFRSF9_N_teleost"/>
</dbReference>
<dbReference type="SMART" id="SM00208">
    <property type="entry name" value="TNFR"/>
    <property type="match status" value="2"/>
</dbReference>
<feature type="signal peptide" evidence="4">
    <location>
        <begin position="1"/>
        <end position="19"/>
    </location>
</feature>
<dbReference type="PANTHER" id="PTHR47139">
    <property type="entry name" value="TUMOR NECROSIS FACTOR RECEPTOR SUPERFAMILY MEMBER 9"/>
    <property type="match status" value="1"/>
</dbReference>
<gene>
    <name evidence="6" type="primary">TNFRSF9</name>
</gene>
<evidence type="ECO:0000256" key="3">
    <source>
        <dbReference type="SAM" id="Phobius"/>
    </source>
</evidence>
<dbReference type="EMBL" id="HADZ01003514">
    <property type="protein sequence ID" value="SBP67455.1"/>
    <property type="molecule type" value="Transcribed_RNA"/>
</dbReference>
<name>A0A1A8BLR0_NOTKA</name>
<comment type="caution">
    <text evidence="1">Lacks conserved residue(s) required for the propagation of feature annotation.</text>
</comment>
<feature type="disulfide bond" evidence="1">
    <location>
        <begin position="81"/>
        <end position="94"/>
    </location>
</feature>
<keyword evidence="1" id="KW-1015">Disulfide bond</keyword>
<dbReference type="GO" id="GO:0042127">
    <property type="term" value="P:regulation of cell population proliferation"/>
    <property type="evidence" value="ECO:0007669"/>
    <property type="project" value="TreeGrafter"/>
</dbReference>
<dbReference type="CDD" id="cd13424">
    <property type="entry name" value="TNFRSF9_teleost"/>
    <property type="match status" value="1"/>
</dbReference>
<reference evidence="6" key="2">
    <citation type="submission" date="2016-06" db="EMBL/GenBank/DDBJ databases">
        <title>The genome of a short-lived fish provides insights into sex chromosome evolution and the genetic control of aging.</title>
        <authorList>
            <person name="Reichwald K."/>
            <person name="Felder M."/>
            <person name="Petzold A."/>
            <person name="Koch P."/>
            <person name="Groth M."/>
            <person name="Platzer M."/>
        </authorList>
    </citation>
    <scope>NUCLEOTIDE SEQUENCE</scope>
    <source>
        <tissue evidence="6">Brain</tissue>
    </source>
</reference>
<keyword evidence="3" id="KW-1133">Transmembrane helix</keyword>
<feature type="region of interest" description="Disordered" evidence="2">
    <location>
        <begin position="272"/>
        <end position="294"/>
    </location>
</feature>
<dbReference type="PANTHER" id="PTHR47139:SF4">
    <property type="entry name" value="TUMOR NECROSIS FACTOR RECEPTOR SUPERFAMILY MEMBER 9 ISOFORM X1-RELATED"/>
    <property type="match status" value="1"/>
</dbReference>
<sequence>MVLIQWLMGLALLTQSCMSSLDQAEVGCKTWRQEGDNVCCDECHPGNRLVRQCGPRPKQLCTPCETGTYTHNPMTRRCDRCTQCVGAQVHLEDCTNQSDTRCGCKDGLTCGDGKCSFCVEKCAKGSEPTDDRSCRPCPRGTFNNMNHSTCKPWSTKCPGPNQEIVAEGNAFSDIQCQVMVPSEGVASADRHKPPVRPDPPGQVASYEVIMAVMMAAFIATVVVIIIIIVAVKVNHSKKKPEKMAEKQLKTPVIRTPTDDPRTLIAIECSFHEAQQEQGSSTESLINDSSEEFAP</sequence>
<dbReference type="SUPFAM" id="SSF57586">
    <property type="entry name" value="TNF receptor-like"/>
    <property type="match status" value="2"/>
</dbReference>
<evidence type="ECO:0000256" key="4">
    <source>
        <dbReference type="SAM" id="SignalP"/>
    </source>
</evidence>
<feature type="repeat" description="TNFR-Cys" evidence="1">
    <location>
        <begin position="63"/>
        <end position="102"/>
    </location>
</feature>
<feature type="domain" description="TNFR-Cys" evidence="5">
    <location>
        <begin position="63"/>
        <end position="102"/>
    </location>
</feature>
<dbReference type="Gene3D" id="2.10.50.10">
    <property type="entry name" value="Tumor Necrosis Factor Receptor, subunit A, domain 2"/>
    <property type="match status" value="2"/>
</dbReference>
<dbReference type="Pfam" id="PF00020">
    <property type="entry name" value="TNFR_c6"/>
    <property type="match status" value="2"/>
</dbReference>
<feature type="chain" id="PRO_5008366820" description="TNFR-Cys domain-containing protein" evidence="4">
    <location>
        <begin position="20"/>
        <end position="294"/>
    </location>
</feature>
<evidence type="ECO:0000313" key="6">
    <source>
        <dbReference type="EMBL" id="SBP67455.1"/>
    </source>
</evidence>
<evidence type="ECO:0000259" key="5">
    <source>
        <dbReference type="PROSITE" id="PS50050"/>
    </source>
</evidence>
<dbReference type="PROSITE" id="PS50050">
    <property type="entry name" value="TNFR_NGFR_2"/>
    <property type="match status" value="1"/>
</dbReference>
<organism evidence="6">
    <name type="scientific">Nothobranchius kadleci</name>
    <name type="common">African annual killifish</name>
    <dbReference type="NCBI Taxonomy" id="1051664"/>
    <lineage>
        <taxon>Eukaryota</taxon>
        <taxon>Metazoa</taxon>
        <taxon>Chordata</taxon>
        <taxon>Craniata</taxon>
        <taxon>Vertebrata</taxon>
        <taxon>Euteleostomi</taxon>
        <taxon>Actinopterygii</taxon>
        <taxon>Neopterygii</taxon>
        <taxon>Teleostei</taxon>
        <taxon>Neoteleostei</taxon>
        <taxon>Acanthomorphata</taxon>
        <taxon>Ovalentaria</taxon>
        <taxon>Atherinomorphae</taxon>
        <taxon>Cyprinodontiformes</taxon>
        <taxon>Nothobranchiidae</taxon>
        <taxon>Nothobranchius</taxon>
    </lineage>
</organism>
<accession>A0A1A8BLR0</accession>
<feature type="transmembrane region" description="Helical" evidence="3">
    <location>
        <begin position="208"/>
        <end position="233"/>
    </location>
</feature>
<reference evidence="6" key="1">
    <citation type="submission" date="2016-05" db="EMBL/GenBank/DDBJ databases">
        <authorList>
            <person name="Lavstsen T."/>
            <person name="Jespersen J.S."/>
        </authorList>
    </citation>
    <scope>NUCLEOTIDE SEQUENCE</scope>
    <source>
        <tissue evidence="6">Brain</tissue>
    </source>
</reference>
<evidence type="ECO:0000256" key="2">
    <source>
        <dbReference type="SAM" id="MobiDB-lite"/>
    </source>
</evidence>
<dbReference type="InterPro" id="IPR001368">
    <property type="entry name" value="TNFR/NGFR_Cys_rich_reg"/>
</dbReference>
<feature type="disulfide bond" evidence="1">
    <location>
        <begin position="84"/>
        <end position="102"/>
    </location>
</feature>
<proteinExistence type="predicted"/>
<evidence type="ECO:0000256" key="1">
    <source>
        <dbReference type="PROSITE-ProRule" id="PRU00206"/>
    </source>
</evidence>
<dbReference type="PROSITE" id="PS00652">
    <property type="entry name" value="TNFR_NGFR_1"/>
    <property type="match status" value="1"/>
</dbReference>
<protein>
    <recommendedName>
        <fullName evidence="5">TNFR-Cys domain-containing protein</fullName>
    </recommendedName>
</protein>